<protein>
    <submittedName>
        <fullName evidence="2">Amino acid permease</fullName>
    </submittedName>
</protein>
<reference evidence="3" key="1">
    <citation type="submission" date="2017-04" db="EMBL/GenBank/DDBJ databases">
        <title>Function of individual gut microbiota members based on whole genome sequencing of pure cultures obtained from chicken caecum.</title>
        <authorList>
            <person name="Medvecky M."/>
            <person name="Cejkova D."/>
            <person name="Polansky O."/>
            <person name="Karasova D."/>
            <person name="Kubasova T."/>
            <person name="Cizek A."/>
            <person name="Rychlik I."/>
        </authorList>
    </citation>
    <scope>NUCLEOTIDE SEQUENCE [LARGE SCALE GENOMIC DNA]</scope>
    <source>
        <strain evidence="3">An71</strain>
    </source>
</reference>
<keyword evidence="1" id="KW-1133">Transmembrane helix</keyword>
<sequence>MVSCTALASFIQYVPSILAVIKFEHSNEYPTHGFKLPRKYLIPIFALLVSCYMVTNFTAKTLLVGTVIAILAAAAYFFIKKDRSYEEKHVEWLDDLRLKDKKEGLLDNQKK</sequence>
<evidence type="ECO:0000313" key="3">
    <source>
        <dbReference type="Proteomes" id="UP000195868"/>
    </source>
</evidence>
<dbReference type="Gene3D" id="1.20.1740.10">
    <property type="entry name" value="Amino acid/polyamine transporter I"/>
    <property type="match status" value="1"/>
</dbReference>
<feature type="transmembrane region" description="Helical" evidence="1">
    <location>
        <begin position="40"/>
        <end position="55"/>
    </location>
</feature>
<keyword evidence="1" id="KW-0472">Membrane</keyword>
<dbReference type="AlphaFoldDB" id="A0A1Y4NYX3"/>
<organism evidence="2 3">
    <name type="scientific">Limosilactobacillus reuteri</name>
    <name type="common">Lactobacillus reuteri</name>
    <dbReference type="NCBI Taxonomy" id="1598"/>
    <lineage>
        <taxon>Bacteria</taxon>
        <taxon>Bacillati</taxon>
        <taxon>Bacillota</taxon>
        <taxon>Bacilli</taxon>
        <taxon>Lactobacillales</taxon>
        <taxon>Lactobacillaceae</taxon>
        <taxon>Limosilactobacillus</taxon>
    </lineage>
</organism>
<comment type="caution">
    <text evidence="2">The sequence shown here is derived from an EMBL/GenBank/DDBJ whole genome shotgun (WGS) entry which is preliminary data.</text>
</comment>
<feature type="transmembrane region" description="Helical" evidence="1">
    <location>
        <begin position="61"/>
        <end position="79"/>
    </location>
</feature>
<dbReference type="EMBL" id="NFHN01000058">
    <property type="protein sequence ID" value="OUN42496.1"/>
    <property type="molecule type" value="Genomic_DNA"/>
</dbReference>
<dbReference type="Proteomes" id="UP000195868">
    <property type="component" value="Unassembled WGS sequence"/>
</dbReference>
<name>A0A1Y4NYX3_LIMRT</name>
<evidence type="ECO:0000313" key="2">
    <source>
        <dbReference type="EMBL" id="OUN42496.1"/>
    </source>
</evidence>
<evidence type="ECO:0000256" key="1">
    <source>
        <dbReference type="SAM" id="Phobius"/>
    </source>
</evidence>
<gene>
    <name evidence="2" type="ORF">B5G22_10365</name>
</gene>
<accession>A0A1Y4NYX3</accession>
<keyword evidence="1" id="KW-0812">Transmembrane</keyword>
<proteinExistence type="predicted"/>